<evidence type="ECO:0000313" key="11">
    <source>
        <dbReference type="Proteomes" id="UP000326939"/>
    </source>
</evidence>
<evidence type="ECO:0000256" key="5">
    <source>
        <dbReference type="ARBA" id="ARBA00023163"/>
    </source>
</evidence>
<comment type="similarity">
    <text evidence="8">Belongs to the NFYA/HAP2 subunit family.</text>
</comment>
<dbReference type="PROSITE" id="PS00686">
    <property type="entry name" value="NFYA_HAP2_1"/>
    <property type="match status" value="1"/>
</dbReference>
<dbReference type="SMART" id="SM00521">
    <property type="entry name" value="CBF"/>
    <property type="match status" value="1"/>
</dbReference>
<dbReference type="GO" id="GO:0003700">
    <property type="term" value="F:DNA-binding transcription factor activity"/>
    <property type="evidence" value="ECO:0007669"/>
    <property type="project" value="UniProtKB-UniRule"/>
</dbReference>
<name>A0A5N5KVI8_9ROSI</name>
<dbReference type="GO" id="GO:0016602">
    <property type="term" value="C:CCAAT-binding factor complex"/>
    <property type="evidence" value="ECO:0007669"/>
    <property type="project" value="InterPro"/>
</dbReference>
<dbReference type="AlphaFoldDB" id="A0A5N5KVI8"/>
<keyword evidence="2 8" id="KW-0805">Transcription regulation</keyword>
<gene>
    <name evidence="10" type="ORF">DKX38_017530</name>
</gene>
<comment type="subcellular location">
    <subcellularLocation>
        <location evidence="1 8">Nucleus</location>
    </subcellularLocation>
</comment>
<comment type="subunit">
    <text evidence="7">Heterotrimeric transcription factor composed of three components, NF-YA, NF-YB and NF-YC. NF-YB and NF-YC must interact and dimerize for NF-YA association and DNA binding.</text>
</comment>
<dbReference type="PROSITE" id="PS51152">
    <property type="entry name" value="NFYA_HAP2_2"/>
    <property type="match status" value="1"/>
</dbReference>
<accession>A0A5N5KVI8</accession>
<comment type="caution">
    <text evidence="10">The sequence shown here is derived from an EMBL/GenBank/DDBJ whole genome shotgun (WGS) entry which is preliminary data.</text>
</comment>
<evidence type="ECO:0000256" key="7">
    <source>
        <dbReference type="ARBA" id="ARBA00025911"/>
    </source>
</evidence>
<dbReference type="Pfam" id="PF02045">
    <property type="entry name" value="CBFB_NFYA"/>
    <property type="match status" value="1"/>
</dbReference>
<evidence type="ECO:0000313" key="10">
    <source>
        <dbReference type="EMBL" id="KAB5534444.1"/>
    </source>
</evidence>
<comment type="function">
    <text evidence="8">Component of the sequence-specific heterotrimeric transcription factor (NF-Y) which specifically recognizes a 5'-CCAAT-3' box motif found in the promoters of its target genes.</text>
</comment>
<protein>
    <recommendedName>
        <fullName evidence="8">Nuclear transcription factor Y subunit</fullName>
    </recommendedName>
</protein>
<evidence type="ECO:0000256" key="3">
    <source>
        <dbReference type="ARBA" id="ARBA00023125"/>
    </source>
</evidence>
<feature type="region of interest" description="Disordered" evidence="9">
    <location>
        <begin position="58"/>
        <end position="81"/>
    </location>
</feature>
<organism evidence="10 11">
    <name type="scientific">Salix brachista</name>
    <dbReference type="NCBI Taxonomy" id="2182728"/>
    <lineage>
        <taxon>Eukaryota</taxon>
        <taxon>Viridiplantae</taxon>
        <taxon>Streptophyta</taxon>
        <taxon>Embryophyta</taxon>
        <taxon>Tracheophyta</taxon>
        <taxon>Spermatophyta</taxon>
        <taxon>Magnoliopsida</taxon>
        <taxon>eudicotyledons</taxon>
        <taxon>Gunneridae</taxon>
        <taxon>Pentapetalae</taxon>
        <taxon>rosids</taxon>
        <taxon>fabids</taxon>
        <taxon>Malpighiales</taxon>
        <taxon>Salicaceae</taxon>
        <taxon>Saliceae</taxon>
        <taxon>Salix</taxon>
    </lineage>
</organism>
<evidence type="ECO:0000256" key="8">
    <source>
        <dbReference type="RuleBase" id="RU367155"/>
    </source>
</evidence>
<dbReference type="EMBL" id="VDCV01000011">
    <property type="protein sequence ID" value="KAB5534444.1"/>
    <property type="molecule type" value="Genomic_DNA"/>
</dbReference>
<dbReference type="PANTHER" id="PTHR12632">
    <property type="entry name" value="TRANSCRIPTION FACTOR NF-Y ALPHA-RELATED"/>
    <property type="match status" value="1"/>
</dbReference>
<dbReference type="Gene3D" id="6.10.250.2430">
    <property type="match status" value="1"/>
</dbReference>
<dbReference type="InterPro" id="IPR018362">
    <property type="entry name" value="CCAAT-binding_factor_CS"/>
</dbReference>
<keyword evidence="5 8" id="KW-0804">Transcription</keyword>
<evidence type="ECO:0000256" key="9">
    <source>
        <dbReference type="SAM" id="MobiDB-lite"/>
    </source>
</evidence>
<proteinExistence type="inferred from homology"/>
<evidence type="ECO:0000256" key="6">
    <source>
        <dbReference type="ARBA" id="ARBA00023242"/>
    </source>
</evidence>
<evidence type="ECO:0000256" key="1">
    <source>
        <dbReference type="ARBA" id="ARBA00004123"/>
    </source>
</evidence>
<feature type="region of interest" description="Disordered" evidence="9">
    <location>
        <begin position="306"/>
        <end position="351"/>
    </location>
</feature>
<keyword evidence="11" id="KW-1185">Reference proteome</keyword>
<evidence type="ECO:0000256" key="4">
    <source>
        <dbReference type="ARBA" id="ARBA00023159"/>
    </source>
</evidence>
<feature type="compositionally biased region" description="Polar residues" evidence="9">
    <location>
        <begin position="309"/>
        <end position="334"/>
    </location>
</feature>
<reference evidence="11" key="1">
    <citation type="journal article" date="2019" name="Gigascience">
        <title>De novo genome assembly of the endangered Acer yangbiense, a plant species with extremely small populations endemic to Yunnan Province, China.</title>
        <authorList>
            <person name="Yang J."/>
            <person name="Wariss H.M."/>
            <person name="Tao L."/>
            <person name="Zhang R."/>
            <person name="Yun Q."/>
            <person name="Hollingsworth P."/>
            <person name="Dao Z."/>
            <person name="Luo G."/>
            <person name="Guo H."/>
            <person name="Ma Y."/>
            <person name="Sun W."/>
        </authorList>
    </citation>
    <scope>NUCLEOTIDE SEQUENCE [LARGE SCALE GENOMIC DNA]</scope>
    <source>
        <strain evidence="11">cv. br00</strain>
    </source>
</reference>
<keyword evidence="3 8" id="KW-0238">DNA-binding</keyword>
<dbReference type="Proteomes" id="UP000326939">
    <property type="component" value="Chromosome 11"/>
</dbReference>
<sequence>MFEVHDQFYSTKSNYGSLLCYPAFSEACCGLSNPLLFENPMLLMFNYDNNIFKSCFPDNSEADEQQKHSEPQVQSSPANAMAHPGISPPNVQYATPQLGAGHAMAPTAYPYPDPYYRSIFAPYDAQPYAPQPYGAQPMNALFLQIFKIDFILTPIRKSEISNIEAFHMGFPRIVVVVFIGLCFDFGPVDFAVWYLGFDGSLSFQPFFSSGEGVHLQLMGIQQAGVPLPSDAVDEPVFVNAKQYHGILRRRQSRAKAESENKAIKSRKMVHDNSKVILQPYLHESRHQHALKRARGCGGRFLNSKKKENQQQNDMAPGDKSQSNINLNANKNDIASSDDKSRYTGSDGVACD</sequence>
<dbReference type="InterPro" id="IPR001289">
    <property type="entry name" value="NFYA"/>
</dbReference>
<keyword evidence="4" id="KW-0010">Activator</keyword>
<dbReference type="GO" id="GO:0003677">
    <property type="term" value="F:DNA binding"/>
    <property type="evidence" value="ECO:0007669"/>
    <property type="project" value="UniProtKB-KW"/>
</dbReference>
<evidence type="ECO:0000256" key="2">
    <source>
        <dbReference type="ARBA" id="ARBA00023015"/>
    </source>
</evidence>
<keyword evidence="6 8" id="KW-0539">Nucleus</keyword>